<protein>
    <recommendedName>
        <fullName evidence="2">Flagellar hook-length control protein-like C-terminal domain-containing protein</fullName>
    </recommendedName>
</protein>
<dbReference type="EMBL" id="UOGH01000274">
    <property type="protein sequence ID" value="VAX32914.1"/>
    <property type="molecule type" value="Genomic_DNA"/>
</dbReference>
<dbReference type="Pfam" id="PF02120">
    <property type="entry name" value="Flg_hook"/>
    <property type="match status" value="1"/>
</dbReference>
<feature type="compositionally biased region" description="Polar residues" evidence="1">
    <location>
        <begin position="126"/>
        <end position="162"/>
    </location>
</feature>
<reference evidence="3" key="1">
    <citation type="submission" date="2018-06" db="EMBL/GenBank/DDBJ databases">
        <authorList>
            <person name="Zhirakovskaya E."/>
        </authorList>
    </citation>
    <scope>NUCLEOTIDE SEQUENCE</scope>
</reference>
<evidence type="ECO:0000256" key="1">
    <source>
        <dbReference type="SAM" id="MobiDB-lite"/>
    </source>
</evidence>
<organism evidence="3">
    <name type="scientific">hydrothermal vent metagenome</name>
    <dbReference type="NCBI Taxonomy" id="652676"/>
    <lineage>
        <taxon>unclassified sequences</taxon>
        <taxon>metagenomes</taxon>
        <taxon>ecological metagenomes</taxon>
    </lineage>
</organism>
<feature type="compositionally biased region" description="Polar residues" evidence="1">
    <location>
        <begin position="1"/>
        <end position="10"/>
    </location>
</feature>
<feature type="domain" description="Flagellar hook-length control protein-like C-terminal" evidence="2">
    <location>
        <begin position="288"/>
        <end position="358"/>
    </location>
</feature>
<dbReference type="InterPro" id="IPR038610">
    <property type="entry name" value="FliK-like_C_sf"/>
</dbReference>
<feature type="compositionally biased region" description="Polar residues" evidence="1">
    <location>
        <begin position="95"/>
        <end position="108"/>
    </location>
</feature>
<dbReference type="InterPro" id="IPR021136">
    <property type="entry name" value="Flagellar_hook_control-like_C"/>
</dbReference>
<sequence>MLLPSINTVPGTPDTEKRGPSTGEKGVDSAAAFSVFLPFFMSTISTPKSENTLGGRKTAETGGIALTADIAVQQTGTGEKQSPALPDIIKATLSIDPTISRTNSQDKTGGTDPNPANIIGKAGNKAQETSAETTSGDGKATTSLPTQKEPVNTNGPNATYNKPANPVEPSVVNNTTSQQKTPPNIEVSGKNNATQGKGASVNPILNGKTPEDASGFETGLHQNRKDTAVSSRSEGKPNNETPFVFQKIDIPEVDSQNTNRNLNTHKTGDNILSEKLPETAGTQINKATPSHKNPSIELTIEPKGLGKIDIEVSVHDGEVRAELGIEKLKSLMDIQNNMPQLFDSLAKAGLTPGGFSLFLKNRGYKKPMKAEYNQKDIQDIEVNTQKSNHGNQSLYTVSIRV</sequence>
<accession>A0A3B1D9W3</accession>
<gene>
    <name evidence="3" type="ORF">MNBD_NITROSPIRAE02-1654</name>
</gene>
<feature type="compositionally biased region" description="Polar residues" evidence="1">
    <location>
        <begin position="171"/>
        <end position="182"/>
    </location>
</feature>
<feature type="region of interest" description="Disordered" evidence="1">
    <location>
        <begin position="1"/>
        <end position="26"/>
    </location>
</feature>
<dbReference type="CDD" id="cd17470">
    <property type="entry name" value="T3SS_Flik_C"/>
    <property type="match status" value="1"/>
</dbReference>
<evidence type="ECO:0000313" key="3">
    <source>
        <dbReference type="EMBL" id="VAX32914.1"/>
    </source>
</evidence>
<evidence type="ECO:0000259" key="2">
    <source>
        <dbReference type="Pfam" id="PF02120"/>
    </source>
</evidence>
<dbReference type="AlphaFoldDB" id="A0A3B1D9W3"/>
<name>A0A3B1D9W3_9ZZZZ</name>
<proteinExistence type="predicted"/>
<dbReference type="Gene3D" id="3.30.750.140">
    <property type="match status" value="1"/>
</dbReference>
<feature type="region of interest" description="Disordered" evidence="1">
    <location>
        <begin position="95"/>
        <end position="218"/>
    </location>
</feature>